<dbReference type="EMBL" id="VWPJ01000013">
    <property type="protein sequence ID" value="KAA5604912.1"/>
    <property type="molecule type" value="Genomic_DNA"/>
</dbReference>
<organism evidence="1 2">
    <name type="scientific">Roseospira marina</name>
    <dbReference type="NCBI Taxonomy" id="140057"/>
    <lineage>
        <taxon>Bacteria</taxon>
        <taxon>Pseudomonadati</taxon>
        <taxon>Pseudomonadota</taxon>
        <taxon>Alphaproteobacteria</taxon>
        <taxon>Rhodospirillales</taxon>
        <taxon>Rhodospirillaceae</taxon>
        <taxon>Roseospira</taxon>
    </lineage>
</organism>
<comment type="caution">
    <text evidence="1">The sequence shown here is derived from an EMBL/GenBank/DDBJ whole genome shotgun (WGS) entry which is preliminary data.</text>
</comment>
<dbReference type="OrthoDB" id="9804721at2"/>
<name>A0A5M6I9S5_9PROT</name>
<dbReference type="SUPFAM" id="SSF52402">
    <property type="entry name" value="Adenine nucleotide alpha hydrolases-like"/>
    <property type="match status" value="2"/>
</dbReference>
<keyword evidence="2" id="KW-1185">Reference proteome</keyword>
<evidence type="ECO:0000313" key="1">
    <source>
        <dbReference type="EMBL" id="KAA5604912.1"/>
    </source>
</evidence>
<reference evidence="1 2" key="1">
    <citation type="submission" date="2019-09" db="EMBL/GenBank/DDBJ databases">
        <title>Genome sequence of Roseospira marina, one of the more divergent members of the non-sulfur purple photosynthetic bacterial family, the Rhodospirillaceae.</title>
        <authorList>
            <person name="Meyer T."/>
            <person name="Kyndt J."/>
        </authorList>
    </citation>
    <scope>NUCLEOTIDE SEQUENCE [LARGE SCALE GENOMIC DNA]</scope>
    <source>
        <strain evidence="1 2">DSM 15113</strain>
    </source>
</reference>
<evidence type="ECO:0000313" key="2">
    <source>
        <dbReference type="Proteomes" id="UP000324065"/>
    </source>
</evidence>
<dbReference type="Gene3D" id="3.40.50.12370">
    <property type="match status" value="1"/>
</dbReference>
<sequence>MMPRTILVHVDDTDAWRTRLDIARSLLGDAPESGFVLGIYGVVDHTERHPYSRQVSSDFLAKVDAAEAPFREACAQRGMACGWHGIRGADANVIGVQIAANLQTADLGILSQPREGDAGHTVPNDVIEQVAVSAGRPMLVLPYITKSFAMPERAVIALNEDAASARALSDALPYLTGCSMVTLLAVSRDPVAQQWRWEAHKAMLARHGIPAQIEHEAPTDIPVSELILSRCADLAADMLAMGAHGAYDTPRLRRGGVTKSILPGLTLPLLLSR</sequence>
<dbReference type="RefSeq" id="WP_150063043.1">
    <property type="nucleotide sequence ID" value="NZ_JACHII010000012.1"/>
</dbReference>
<dbReference type="Proteomes" id="UP000324065">
    <property type="component" value="Unassembled WGS sequence"/>
</dbReference>
<accession>A0A5M6I9S5</accession>
<gene>
    <name evidence="1" type="ORF">F1188_13920</name>
</gene>
<protein>
    <submittedName>
        <fullName evidence="1">Universal stress protein</fullName>
    </submittedName>
</protein>
<proteinExistence type="predicted"/>
<dbReference type="AlphaFoldDB" id="A0A5M6I9S5"/>